<protein>
    <submittedName>
        <fullName evidence="3">Uncharacterized protein</fullName>
    </submittedName>
</protein>
<feature type="compositionally biased region" description="Gly residues" evidence="1">
    <location>
        <begin position="206"/>
        <end position="226"/>
    </location>
</feature>
<accession>A0A914ULG1</accession>
<evidence type="ECO:0000313" key="2">
    <source>
        <dbReference type="Proteomes" id="UP000887566"/>
    </source>
</evidence>
<feature type="compositionally biased region" description="Low complexity" evidence="1">
    <location>
        <begin position="260"/>
        <end position="278"/>
    </location>
</feature>
<dbReference type="WBParaSite" id="PSAMB.scaffold10773size3847.g33609.t1">
    <property type="protein sequence ID" value="PSAMB.scaffold10773size3847.g33609.t1"/>
    <property type="gene ID" value="PSAMB.scaffold10773size3847.g33609"/>
</dbReference>
<feature type="compositionally biased region" description="Low complexity" evidence="1">
    <location>
        <begin position="287"/>
        <end position="309"/>
    </location>
</feature>
<proteinExistence type="predicted"/>
<feature type="region of interest" description="Disordered" evidence="1">
    <location>
        <begin position="1"/>
        <end position="23"/>
    </location>
</feature>
<feature type="region of interest" description="Disordered" evidence="1">
    <location>
        <begin position="38"/>
        <end position="60"/>
    </location>
</feature>
<keyword evidence="2" id="KW-1185">Reference proteome</keyword>
<feature type="compositionally biased region" description="Polar residues" evidence="1">
    <location>
        <begin position="121"/>
        <end position="141"/>
    </location>
</feature>
<dbReference type="Proteomes" id="UP000887566">
    <property type="component" value="Unplaced"/>
</dbReference>
<organism evidence="2 3">
    <name type="scientific">Plectus sambesii</name>
    <dbReference type="NCBI Taxonomy" id="2011161"/>
    <lineage>
        <taxon>Eukaryota</taxon>
        <taxon>Metazoa</taxon>
        <taxon>Ecdysozoa</taxon>
        <taxon>Nematoda</taxon>
        <taxon>Chromadorea</taxon>
        <taxon>Plectida</taxon>
        <taxon>Plectina</taxon>
        <taxon>Plectoidea</taxon>
        <taxon>Plectidae</taxon>
        <taxon>Plectus</taxon>
    </lineage>
</organism>
<reference evidence="3" key="1">
    <citation type="submission" date="2022-11" db="UniProtKB">
        <authorList>
            <consortium name="WormBaseParasite"/>
        </authorList>
    </citation>
    <scope>IDENTIFICATION</scope>
</reference>
<evidence type="ECO:0000313" key="3">
    <source>
        <dbReference type="WBParaSite" id="PSAMB.scaffold10773size3847.g33609.t1"/>
    </source>
</evidence>
<evidence type="ECO:0000256" key="1">
    <source>
        <dbReference type="SAM" id="MobiDB-lite"/>
    </source>
</evidence>
<name>A0A914ULG1_9BILA</name>
<feature type="region of interest" description="Disordered" evidence="1">
    <location>
        <begin position="120"/>
        <end position="150"/>
    </location>
</feature>
<feature type="region of interest" description="Disordered" evidence="1">
    <location>
        <begin position="165"/>
        <end position="336"/>
    </location>
</feature>
<dbReference type="AlphaFoldDB" id="A0A914ULG1"/>
<sequence length="482" mass="50030">GDTPSALGAASKLPTDSQADVEKAAQQQKNACEMVNVGGEASDSDDADNTCSAADLDRPPKAPVMLSMAEEADGISQDVVMNTVEATSADSGKNNLVALVALTPVGGQQTAGAAVTTAQPIQNPSSHHSYGPHSNQQLTPGLSSPSSAAPQLSRSFELLEHQMETRASSVHLTPSAADHQPGFVSPPCAMQMQQQSSVPPPSASFCGGGPSTPVRGDGGGGGGGQILAGAQQAGPFGSPPEHHDRQRALSQNQAGGSGGDHQQQQQQRQQATPRGSQQHKLTHLPGQQQDEAVKQQQQQQQQQQHHPQQQPLPPTYPLPFQSASYPTPPGQPFFEPNFYGGQWPYGYATPAGKPSMAQLGQHGGYYPTPSLEAVAQLGGYPHHPFPGPTGAAPSYRNAPVGPQSAAAAAANQNAAAAAAAYRFPSGMMGFQAPFIDPTAAIGLAAAATPAPNHFAAPMYHPHSANPYYNYFASNFGVMRNET</sequence>